<dbReference type="EMBL" id="UOES01000060">
    <property type="protein sequence ID" value="VAW26071.1"/>
    <property type="molecule type" value="Genomic_DNA"/>
</dbReference>
<accession>A0A3B0U4Z1</accession>
<feature type="transmembrane region" description="Helical" evidence="1">
    <location>
        <begin position="16"/>
        <end position="41"/>
    </location>
</feature>
<evidence type="ECO:0000313" key="2">
    <source>
        <dbReference type="EMBL" id="VAW26071.1"/>
    </source>
</evidence>
<keyword evidence="1" id="KW-0812">Transmembrane</keyword>
<evidence type="ECO:0000256" key="1">
    <source>
        <dbReference type="SAM" id="Phobius"/>
    </source>
</evidence>
<organism evidence="2">
    <name type="scientific">hydrothermal vent metagenome</name>
    <dbReference type="NCBI Taxonomy" id="652676"/>
    <lineage>
        <taxon>unclassified sequences</taxon>
        <taxon>metagenomes</taxon>
        <taxon>ecological metagenomes</taxon>
    </lineage>
</organism>
<keyword evidence="1" id="KW-0472">Membrane</keyword>
<proteinExistence type="predicted"/>
<protein>
    <submittedName>
        <fullName evidence="2">Uncharacterized protein</fullName>
    </submittedName>
</protein>
<name>A0A3B0U4Z1_9ZZZZ</name>
<gene>
    <name evidence="2" type="ORF">MNBD_BACTEROID06-1846</name>
</gene>
<dbReference type="AlphaFoldDB" id="A0A3B0U4Z1"/>
<sequence length="42" mass="4997">MKKQFNQYKKYFNNDLIMYLVIIIVIVVFIFLSVSNVVGLLK</sequence>
<reference evidence="2" key="1">
    <citation type="submission" date="2018-06" db="EMBL/GenBank/DDBJ databases">
        <authorList>
            <person name="Zhirakovskaya E."/>
        </authorList>
    </citation>
    <scope>NUCLEOTIDE SEQUENCE</scope>
</reference>
<keyword evidence="1" id="KW-1133">Transmembrane helix</keyword>